<name>W7JL66_PLAFA</name>
<dbReference type="InterPro" id="IPR006373">
    <property type="entry name" value="VSA_Rifin"/>
</dbReference>
<sequence>MKTTRQKCKERCDKEIQKIILKDKLEKELAEKFVTLQTDISINDIPTCVCEKSVADKVEKTCLKCGGVLGGGVTPGWGLISGIVYTGWKAAALAAATKEAIAEGAAKGLAEGAQAGIDAVMDGLLTDFGLSTQGVKELGLVFNATSYTDVSNITTAIYNKFNGSCMTRGAFTDPNFCNFFLNKFVSTNHSSSGNSIINAIKENVETMVSQAENTAKTVGKTATKEATTLALKTNTNAVNTTYASSQTVIIASVVAILVIVLVMIIIYLFLRYRRKKKMKKKLEYIKLLKE</sequence>
<dbReference type="NCBIfam" id="TIGR01477">
    <property type="entry name" value="RIFIN"/>
    <property type="match status" value="1"/>
</dbReference>
<dbReference type="Pfam" id="PF02009">
    <property type="entry name" value="RIFIN"/>
    <property type="match status" value="1"/>
</dbReference>
<evidence type="ECO:0000256" key="1">
    <source>
        <dbReference type="SAM" id="Phobius"/>
    </source>
</evidence>
<dbReference type="Proteomes" id="UP000030697">
    <property type="component" value="Unassembled WGS sequence"/>
</dbReference>
<feature type="transmembrane region" description="Helical" evidence="1">
    <location>
        <begin position="248"/>
        <end position="270"/>
    </location>
</feature>
<protein>
    <submittedName>
        <fullName evidence="2">Surface antigen</fullName>
    </submittedName>
</protein>
<keyword evidence="1" id="KW-0472">Membrane</keyword>
<organism evidence="2 3">
    <name type="scientific">Plasmodium falciparum UGT5.1</name>
    <dbReference type="NCBI Taxonomy" id="1237627"/>
    <lineage>
        <taxon>Eukaryota</taxon>
        <taxon>Sar</taxon>
        <taxon>Alveolata</taxon>
        <taxon>Apicomplexa</taxon>
        <taxon>Aconoidasida</taxon>
        <taxon>Haemosporida</taxon>
        <taxon>Plasmodiidae</taxon>
        <taxon>Plasmodium</taxon>
        <taxon>Plasmodium (Laverania)</taxon>
    </lineage>
</organism>
<gene>
    <name evidence="2" type="ORF">C923_03720</name>
</gene>
<keyword evidence="1" id="KW-0812">Transmembrane</keyword>
<dbReference type="EMBL" id="KE124634">
    <property type="protein sequence ID" value="EWC75614.1"/>
    <property type="molecule type" value="Genomic_DNA"/>
</dbReference>
<dbReference type="AlphaFoldDB" id="W7JL66"/>
<keyword evidence="1" id="KW-1133">Transmembrane helix</keyword>
<evidence type="ECO:0000313" key="3">
    <source>
        <dbReference type="Proteomes" id="UP000030697"/>
    </source>
</evidence>
<reference evidence="2 3" key="1">
    <citation type="submission" date="2013-02" db="EMBL/GenBank/DDBJ databases">
        <title>The Genome Sequence of Plasmodium falciparum UGT5.1.</title>
        <authorList>
            <consortium name="The Broad Institute Genome Sequencing Platform"/>
            <consortium name="The Broad Institute Genome Sequencing Center for Infectious Disease"/>
            <person name="Neafsey D."/>
            <person name="Cheeseman I."/>
            <person name="Volkman S."/>
            <person name="Adams J."/>
            <person name="Walker B."/>
            <person name="Young S.K."/>
            <person name="Zeng Q."/>
            <person name="Gargeya S."/>
            <person name="Fitzgerald M."/>
            <person name="Haas B."/>
            <person name="Abouelleil A."/>
            <person name="Alvarado L."/>
            <person name="Arachchi H.M."/>
            <person name="Berlin A.M."/>
            <person name="Chapman S.B."/>
            <person name="Dewar J."/>
            <person name="Goldberg J."/>
            <person name="Griggs A."/>
            <person name="Gujja S."/>
            <person name="Hansen M."/>
            <person name="Howarth C."/>
            <person name="Imamovic A."/>
            <person name="Larimer J."/>
            <person name="McCowan C."/>
            <person name="Murphy C."/>
            <person name="Neiman D."/>
            <person name="Pearson M."/>
            <person name="Priest M."/>
            <person name="Roberts A."/>
            <person name="Saif S."/>
            <person name="Shea T."/>
            <person name="Sisk P."/>
            <person name="Sykes S."/>
            <person name="Wortman J."/>
            <person name="Nusbaum C."/>
            <person name="Birren B."/>
        </authorList>
    </citation>
    <scope>NUCLEOTIDE SEQUENCE [LARGE SCALE GENOMIC DNA]</scope>
    <source>
        <strain evidence="2 3">UGT5.1</strain>
    </source>
</reference>
<proteinExistence type="predicted"/>
<accession>W7JL66</accession>
<evidence type="ECO:0000313" key="2">
    <source>
        <dbReference type="EMBL" id="EWC75614.1"/>
    </source>
</evidence>